<evidence type="ECO:0000256" key="5">
    <source>
        <dbReference type="ARBA" id="ARBA00093797"/>
    </source>
</evidence>
<evidence type="ECO:0000256" key="3">
    <source>
        <dbReference type="ARBA" id="ARBA00022795"/>
    </source>
</evidence>
<proteinExistence type="predicted"/>
<accession>A0A4R3YR89</accession>
<comment type="caution">
    <text evidence="6">The sequence shown here is derived from an EMBL/GenBank/DDBJ whole genome shotgun (WGS) entry which is preliminary data.</text>
</comment>
<dbReference type="InterPro" id="IPR008622">
    <property type="entry name" value="FliT"/>
</dbReference>
<dbReference type="OrthoDB" id="5957102at2"/>
<reference evidence="6 7" key="1">
    <citation type="submission" date="2019-03" db="EMBL/GenBank/DDBJ databases">
        <title>Above-ground endophytic microbial communities from plants in different locations in the United States.</title>
        <authorList>
            <person name="Frank C."/>
        </authorList>
    </citation>
    <scope>NUCLEOTIDE SEQUENCE [LARGE SCALE GENOMIC DNA]</scope>
    <source>
        <strain evidence="6 7">LP_13_YM</strain>
    </source>
</reference>
<keyword evidence="4" id="KW-0143">Chaperone</keyword>
<name>A0A4R3YR89_9GAMM</name>
<keyword evidence="3" id="KW-1005">Bacterial flagellum biogenesis</keyword>
<evidence type="ECO:0000313" key="6">
    <source>
        <dbReference type="EMBL" id="TCV94148.1"/>
    </source>
</evidence>
<keyword evidence="7" id="KW-1185">Reference proteome</keyword>
<sequence>MNDMVCCDLDKVMSLTEAMHAAATESRWDELATLEAERDPVLHAGTMRSTSETLETLKSIMLIDSLIRELVSAARDEVAVLWDESRRMQRAVAAYSQV</sequence>
<dbReference type="Pfam" id="PF05400">
    <property type="entry name" value="FliT"/>
    <property type="match status" value="1"/>
</dbReference>
<dbReference type="EMBL" id="SMCS01000004">
    <property type="protein sequence ID" value="TCV94148.1"/>
    <property type="molecule type" value="Genomic_DNA"/>
</dbReference>
<gene>
    <name evidence="6" type="ORF">EC912_104346</name>
</gene>
<keyword evidence="2" id="KW-0963">Cytoplasm</keyword>
<evidence type="ECO:0000256" key="4">
    <source>
        <dbReference type="ARBA" id="ARBA00023186"/>
    </source>
</evidence>
<dbReference type="GO" id="GO:0044781">
    <property type="term" value="P:bacterial-type flagellum organization"/>
    <property type="evidence" value="ECO:0007669"/>
    <property type="project" value="UniProtKB-KW"/>
</dbReference>
<protein>
    <recommendedName>
        <fullName evidence="5">Flagellar protein FliT</fullName>
    </recommendedName>
</protein>
<evidence type="ECO:0000256" key="1">
    <source>
        <dbReference type="ARBA" id="ARBA00004514"/>
    </source>
</evidence>
<dbReference type="Gene3D" id="1.20.58.380">
    <property type="entry name" value="Flagellar protein flit"/>
    <property type="match status" value="1"/>
</dbReference>
<evidence type="ECO:0000256" key="2">
    <source>
        <dbReference type="ARBA" id="ARBA00022490"/>
    </source>
</evidence>
<organism evidence="6 7">
    <name type="scientific">Luteibacter rhizovicinus</name>
    <dbReference type="NCBI Taxonomy" id="242606"/>
    <lineage>
        <taxon>Bacteria</taxon>
        <taxon>Pseudomonadati</taxon>
        <taxon>Pseudomonadota</taxon>
        <taxon>Gammaproteobacteria</taxon>
        <taxon>Lysobacterales</taxon>
        <taxon>Rhodanobacteraceae</taxon>
        <taxon>Luteibacter</taxon>
    </lineage>
</organism>
<dbReference type="AlphaFoldDB" id="A0A4R3YR89"/>
<evidence type="ECO:0000313" key="7">
    <source>
        <dbReference type="Proteomes" id="UP000295645"/>
    </source>
</evidence>
<dbReference type="Proteomes" id="UP000295645">
    <property type="component" value="Unassembled WGS sequence"/>
</dbReference>
<comment type="subcellular location">
    <subcellularLocation>
        <location evidence="1">Cytoplasm</location>
        <location evidence="1">Cytosol</location>
    </subcellularLocation>
</comment>